<sequence>MNKANENSDESMVIATATHKWRNVGQGKTLQFHSATLACSGIIVVHPVLALTRSILHIPQRFCLT</sequence>
<dbReference type="Proteomes" id="UP000027222">
    <property type="component" value="Unassembled WGS sequence"/>
</dbReference>
<reference evidence="3" key="1">
    <citation type="journal article" date="2014" name="Proc. Natl. Acad. Sci. U.S.A.">
        <title>Extensive sampling of basidiomycete genomes demonstrates inadequacy of the white-rot/brown-rot paradigm for wood decay fungi.</title>
        <authorList>
            <person name="Riley R."/>
            <person name="Salamov A.A."/>
            <person name="Brown D.W."/>
            <person name="Nagy L.G."/>
            <person name="Floudas D."/>
            <person name="Held B.W."/>
            <person name="Levasseur A."/>
            <person name="Lombard V."/>
            <person name="Morin E."/>
            <person name="Otillar R."/>
            <person name="Lindquist E.A."/>
            <person name="Sun H."/>
            <person name="LaButti K.M."/>
            <person name="Schmutz J."/>
            <person name="Jabbour D."/>
            <person name="Luo H."/>
            <person name="Baker S.E."/>
            <person name="Pisabarro A.G."/>
            <person name="Walton J.D."/>
            <person name="Blanchette R.A."/>
            <person name="Henrissat B."/>
            <person name="Martin F."/>
            <person name="Cullen D."/>
            <person name="Hibbett D.S."/>
            <person name="Grigoriev I.V."/>
        </authorList>
    </citation>
    <scope>NUCLEOTIDE SEQUENCE [LARGE SCALE GENOMIC DNA]</scope>
    <source>
        <strain evidence="3">CBS 339.88</strain>
    </source>
</reference>
<dbReference type="EMBL" id="KL142422">
    <property type="protein sequence ID" value="KDR66596.1"/>
    <property type="molecule type" value="Genomic_DNA"/>
</dbReference>
<keyword evidence="1" id="KW-1133">Transmembrane helix</keyword>
<name>A0A067S722_GALM3</name>
<evidence type="ECO:0000313" key="2">
    <source>
        <dbReference type="EMBL" id="KDR66596.1"/>
    </source>
</evidence>
<dbReference type="HOGENOM" id="CLU_2849848_0_0_1"/>
<feature type="transmembrane region" description="Helical" evidence="1">
    <location>
        <begin position="30"/>
        <end position="51"/>
    </location>
</feature>
<evidence type="ECO:0000256" key="1">
    <source>
        <dbReference type="SAM" id="Phobius"/>
    </source>
</evidence>
<protein>
    <submittedName>
        <fullName evidence="2">Uncharacterized protein</fullName>
    </submittedName>
</protein>
<proteinExistence type="predicted"/>
<gene>
    <name evidence="2" type="ORF">GALMADRAFT_1147178</name>
</gene>
<keyword evidence="3" id="KW-1185">Reference proteome</keyword>
<accession>A0A067S722</accession>
<evidence type="ECO:0000313" key="3">
    <source>
        <dbReference type="Proteomes" id="UP000027222"/>
    </source>
</evidence>
<keyword evidence="1" id="KW-0812">Transmembrane</keyword>
<keyword evidence="1" id="KW-0472">Membrane</keyword>
<dbReference type="AlphaFoldDB" id="A0A067S722"/>
<organism evidence="2 3">
    <name type="scientific">Galerina marginata (strain CBS 339.88)</name>
    <dbReference type="NCBI Taxonomy" id="685588"/>
    <lineage>
        <taxon>Eukaryota</taxon>
        <taxon>Fungi</taxon>
        <taxon>Dikarya</taxon>
        <taxon>Basidiomycota</taxon>
        <taxon>Agaricomycotina</taxon>
        <taxon>Agaricomycetes</taxon>
        <taxon>Agaricomycetidae</taxon>
        <taxon>Agaricales</taxon>
        <taxon>Agaricineae</taxon>
        <taxon>Strophariaceae</taxon>
        <taxon>Galerina</taxon>
    </lineage>
</organism>